<dbReference type="GO" id="GO:0005737">
    <property type="term" value="C:cytoplasm"/>
    <property type="evidence" value="ECO:0007669"/>
    <property type="project" value="EnsemblFungi"/>
</dbReference>
<dbReference type="GeneID" id="30199913"/>
<evidence type="ECO:0000259" key="1">
    <source>
        <dbReference type="Pfam" id="PF01370"/>
    </source>
</evidence>
<proteinExistence type="predicted"/>
<dbReference type="InterPro" id="IPR036291">
    <property type="entry name" value="NAD(P)-bd_dom_sf"/>
</dbReference>
<evidence type="ECO:0000313" key="2">
    <source>
        <dbReference type="EMBL" id="ODQ60738.1"/>
    </source>
</evidence>
<dbReference type="RefSeq" id="XP_019039945.1">
    <property type="nucleotide sequence ID" value="XM_019182667.1"/>
</dbReference>
<organism evidence="2 3">
    <name type="scientific">Wickerhamomyces anomalus (strain ATCC 58044 / CBS 1984 / NCYC 433 / NRRL Y-366-8)</name>
    <name type="common">Yeast</name>
    <name type="synonym">Hansenula anomala</name>
    <dbReference type="NCBI Taxonomy" id="683960"/>
    <lineage>
        <taxon>Eukaryota</taxon>
        <taxon>Fungi</taxon>
        <taxon>Dikarya</taxon>
        <taxon>Ascomycota</taxon>
        <taxon>Saccharomycotina</taxon>
        <taxon>Saccharomycetes</taxon>
        <taxon>Phaffomycetales</taxon>
        <taxon>Wickerhamomycetaceae</taxon>
        <taxon>Wickerhamomyces</taxon>
    </lineage>
</organism>
<dbReference type="Pfam" id="PF01370">
    <property type="entry name" value="Epimerase"/>
    <property type="match status" value="1"/>
</dbReference>
<dbReference type="GO" id="GO:0004029">
    <property type="term" value="F:aldehyde dehydrogenase (NAD+) activity"/>
    <property type="evidence" value="ECO:0007669"/>
    <property type="project" value="EnsemblFungi"/>
</dbReference>
<dbReference type="AlphaFoldDB" id="A0A1E3P5Z3"/>
<dbReference type="SUPFAM" id="SSF51735">
    <property type="entry name" value="NAD(P)-binding Rossmann-fold domains"/>
    <property type="match status" value="1"/>
</dbReference>
<dbReference type="CDD" id="cd05262">
    <property type="entry name" value="SDR_a7"/>
    <property type="match status" value="1"/>
</dbReference>
<dbReference type="OrthoDB" id="10262413at2759"/>
<dbReference type="PANTHER" id="PTHR48079:SF9">
    <property type="entry name" value="PUTATIVE-RELATED"/>
    <property type="match status" value="1"/>
</dbReference>
<dbReference type="EMBL" id="KV454209">
    <property type="protein sequence ID" value="ODQ60738.1"/>
    <property type="molecule type" value="Genomic_DNA"/>
</dbReference>
<protein>
    <recommendedName>
        <fullName evidence="1">NAD-dependent epimerase/dehydratase domain-containing protein</fullName>
    </recommendedName>
</protein>
<accession>A0A1E3P5Z3</accession>
<name>A0A1E3P5Z3_WICAA</name>
<evidence type="ECO:0000313" key="3">
    <source>
        <dbReference type="Proteomes" id="UP000094112"/>
    </source>
</evidence>
<dbReference type="Proteomes" id="UP000094112">
    <property type="component" value="Unassembled WGS sequence"/>
</dbReference>
<sequence length="296" mass="32063">MKFFVTGATGFIGSALVEELINHGHRVVGLARSESAVEKILKTGSQVIKGDLQDLEALKKGVRESDGVIHLGFIHDFDNFDRSCEIDFEATKAMISELKGTQKPFVWPNGLLGFRTPIGTKTYDDRPSLEPSGFVQRAINEVYVLDAASQGVRSSVVRLAPTVHGAGDHAFIPALIGIAKGKGVSYYIEEGKNTWPAVHRDDAATLIRLVVEKAPAGTAYHASQEEVPSKDIAETIGKTFSLPVKSISSQDALKEMGFFGFAFGVNSNPSTEKARALGWVPKEIGLLEDIEKNYTS</sequence>
<dbReference type="PANTHER" id="PTHR48079">
    <property type="entry name" value="PROTEIN YEEZ"/>
    <property type="match status" value="1"/>
</dbReference>
<keyword evidence="3" id="KW-1185">Reference proteome</keyword>
<dbReference type="STRING" id="683960.A0A1E3P5Z3"/>
<dbReference type="InterPro" id="IPR051783">
    <property type="entry name" value="NAD(P)-dependent_oxidoreduct"/>
</dbReference>
<feature type="domain" description="NAD-dependent epimerase/dehydratase" evidence="1">
    <location>
        <begin position="4"/>
        <end position="220"/>
    </location>
</feature>
<dbReference type="InterPro" id="IPR001509">
    <property type="entry name" value="Epimerase_deHydtase"/>
</dbReference>
<dbReference type="Gene3D" id="3.40.50.720">
    <property type="entry name" value="NAD(P)-binding Rossmann-like Domain"/>
    <property type="match status" value="1"/>
</dbReference>
<gene>
    <name evidence="2" type="ORF">WICANDRAFT_51390</name>
</gene>
<reference evidence="2 3" key="1">
    <citation type="journal article" date="2016" name="Proc. Natl. Acad. Sci. U.S.A.">
        <title>Comparative genomics of biotechnologically important yeasts.</title>
        <authorList>
            <person name="Riley R."/>
            <person name="Haridas S."/>
            <person name="Wolfe K.H."/>
            <person name="Lopes M.R."/>
            <person name="Hittinger C.T."/>
            <person name="Goeker M."/>
            <person name="Salamov A.A."/>
            <person name="Wisecaver J.H."/>
            <person name="Long T.M."/>
            <person name="Calvey C.H."/>
            <person name="Aerts A.L."/>
            <person name="Barry K.W."/>
            <person name="Choi C."/>
            <person name="Clum A."/>
            <person name="Coughlan A.Y."/>
            <person name="Deshpande S."/>
            <person name="Douglass A.P."/>
            <person name="Hanson S.J."/>
            <person name="Klenk H.-P."/>
            <person name="LaButti K.M."/>
            <person name="Lapidus A."/>
            <person name="Lindquist E.A."/>
            <person name="Lipzen A.M."/>
            <person name="Meier-Kolthoff J.P."/>
            <person name="Ohm R.A."/>
            <person name="Otillar R.P."/>
            <person name="Pangilinan J.L."/>
            <person name="Peng Y."/>
            <person name="Rokas A."/>
            <person name="Rosa C.A."/>
            <person name="Scheuner C."/>
            <person name="Sibirny A.A."/>
            <person name="Slot J.C."/>
            <person name="Stielow J.B."/>
            <person name="Sun H."/>
            <person name="Kurtzman C.P."/>
            <person name="Blackwell M."/>
            <person name="Grigoriev I.V."/>
            <person name="Jeffries T.W."/>
        </authorList>
    </citation>
    <scope>NUCLEOTIDE SEQUENCE [LARGE SCALE GENOMIC DNA]</scope>
    <source>
        <strain evidence="3">ATCC 58044 / CBS 1984 / NCYC 433 / NRRL Y-366-8</strain>
    </source>
</reference>